<feature type="transmembrane region" description="Helical" evidence="7">
    <location>
        <begin position="183"/>
        <end position="212"/>
    </location>
</feature>
<evidence type="ECO:0000256" key="2">
    <source>
        <dbReference type="ARBA" id="ARBA00022475"/>
    </source>
</evidence>
<protein>
    <recommendedName>
        <fullName evidence="8">MgtC/SapB/SrpB/YhiD N-terminal domain-containing protein</fullName>
    </recommendedName>
</protein>
<organism evidence="9">
    <name type="scientific">Eucampia antarctica</name>
    <dbReference type="NCBI Taxonomy" id="49252"/>
    <lineage>
        <taxon>Eukaryota</taxon>
        <taxon>Sar</taxon>
        <taxon>Stramenopiles</taxon>
        <taxon>Ochrophyta</taxon>
        <taxon>Bacillariophyta</taxon>
        <taxon>Mediophyceae</taxon>
        <taxon>Biddulphiophycidae</taxon>
        <taxon>Hemiaulales</taxon>
        <taxon>Hemiaulaceae</taxon>
        <taxon>Eucampia</taxon>
    </lineage>
</organism>
<accession>A0A7S2RQ06</accession>
<sequence>MVKSRYFSEFNFSKAFLYCIALCYVCLVSIVMLIEPFVKIPCIGTKSELEYLNPVYDDNPCQFFRSPHLLFMNRQECCFGRRLVISVILGGFIGWERRQADRPAGIRTMALVSLGSALFTICSAFAFVSGSQFWDASRISAAIPSGVGFLGAGIIYKEEVRVGGTETGNASHVVHGLTTAASLWLAAAVGIACGGGLYFPATFCTAIILILLRFGPRNKDEDDDEEEEEQSTCDDDSTIDLEYNSVNHAKTRQVDGSIGSPEQRSLISRRNQSLRD</sequence>
<dbReference type="Pfam" id="PF02308">
    <property type="entry name" value="MgtC"/>
    <property type="match status" value="1"/>
</dbReference>
<evidence type="ECO:0000256" key="3">
    <source>
        <dbReference type="ARBA" id="ARBA00022692"/>
    </source>
</evidence>
<evidence type="ECO:0000256" key="7">
    <source>
        <dbReference type="SAM" id="Phobius"/>
    </source>
</evidence>
<gene>
    <name evidence="9" type="ORF">EANT1437_LOCUS8716</name>
</gene>
<feature type="compositionally biased region" description="Polar residues" evidence="6">
    <location>
        <begin position="260"/>
        <end position="276"/>
    </location>
</feature>
<evidence type="ECO:0000256" key="5">
    <source>
        <dbReference type="ARBA" id="ARBA00023136"/>
    </source>
</evidence>
<feature type="region of interest" description="Disordered" evidence="6">
    <location>
        <begin position="219"/>
        <end position="276"/>
    </location>
</feature>
<feature type="domain" description="MgtC/SapB/SrpB/YhiD N-terminal" evidence="8">
    <location>
        <begin position="83"/>
        <end position="215"/>
    </location>
</feature>
<feature type="transmembrane region" description="Helical" evidence="7">
    <location>
        <begin position="108"/>
        <end position="128"/>
    </location>
</feature>
<reference evidence="9" key="1">
    <citation type="submission" date="2021-01" db="EMBL/GenBank/DDBJ databases">
        <authorList>
            <person name="Corre E."/>
            <person name="Pelletier E."/>
            <person name="Niang G."/>
            <person name="Scheremetjew M."/>
            <person name="Finn R."/>
            <person name="Kale V."/>
            <person name="Holt S."/>
            <person name="Cochrane G."/>
            <person name="Meng A."/>
            <person name="Brown T."/>
            <person name="Cohen L."/>
        </authorList>
    </citation>
    <scope>NUCLEOTIDE SEQUENCE</scope>
    <source>
        <strain evidence="9">CCMP1452</strain>
    </source>
</reference>
<name>A0A7S2RQ06_9STRA</name>
<feature type="transmembrane region" description="Helical" evidence="7">
    <location>
        <begin position="79"/>
        <end position="96"/>
    </location>
</feature>
<evidence type="ECO:0000313" key="9">
    <source>
        <dbReference type="EMBL" id="CAD9677476.1"/>
    </source>
</evidence>
<comment type="subcellular location">
    <subcellularLocation>
        <location evidence="1">Cell membrane</location>
        <topology evidence="1">Multi-pass membrane protein</topology>
    </subcellularLocation>
</comment>
<dbReference type="EMBL" id="HBHI01016970">
    <property type="protein sequence ID" value="CAD9677476.1"/>
    <property type="molecule type" value="Transcribed_RNA"/>
</dbReference>
<keyword evidence="2" id="KW-1003">Cell membrane</keyword>
<proteinExistence type="predicted"/>
<keyword evidence="4 7" id="KW-1133">Transmembrane helix</keyword>
<feature type="compositionally biased region" description="Acidic residues" evidence="6">
    <location>
        <begin position="221"/>
        <end position="239"/>
    </location>
</feature>
<evidence type="ECO:0000256" key="1">
    <source>
        <dbReference type="ARBA" id="ARBA00004651"/>
    </source>
</evidence>
<keyword evidence="3 7" id="KW-0812">Transmembrane</keyword>
<keyword evidence="5 7" id="KW-0472">Membrane</keyword>
<evidence type="ECO:0000259" key="8">
    <source>
        <dbReference type="Pfam" id="PF02308"/>
    </source>
</evidence>
<feature type="transmembrane region" description="Helical" evidence="7">
    <location>
        <begin position="12"/>
        <end position="34"/>
    </location>
</feature>
<dbReference type="PANTHER" id="PTHR33778:SF1">
    <property type="entry name" value="MAGNESIUM TRANSPORTER YHID-RELATED"/>
    <property type="match status" value="1"/>
</dbReference>
<evidence type="ECO:0000256" key="4">
    <source>
        <dbReference type="ARBA" id="ARBA00022989"/>
    </source>
</evidence>
<dbReference type="GO" id="GO:0005886">
    <property type="term" value="C:plasma membrane"/>
    <property type="evidence" value="ECO:0007669"/>
    <property type="project" value="UniProtKB-SubCell"/>
</dbReference>
<dbReference type="PANTHER" id="PTHR33778">
    <property type="entry name" value="PROTEIN MGTC"/>
    <property type="match status" value="1"/>
</dbReference>
<dbReference type="InterPro" id="IPR049177">
    <property type="entry name" value="MgtC_SapB_SrpB_YhiD_N"/>
</dbReference>
<dbReference type="InterPro" id="IPR003416">
    <property type="entry name" value="MgtC/SapB/SrpB/YhiD_fam"/>
</dbReference>
<dbReference type="PRINTS" id="PR01837">
    <property type="entry name" value="MGTCSAPBPROT"/>
</dbReference>
<evidence type="ECO:0000256" key="6">
    <source>
        <dbReference type="SAM" id="MobiDB-lite"/>
    </source>
</evidence>
<dbReference type="AlphaFoldDB" id="A0A7S2RQ06"/>